<name>A0ABP7D3M8_9ACTN</name>
<dbReference type="InterPro" id="IPR008313">
    <property type="entry name" value="GH125"/>
</dbReference>
<organism evidence="1 2">
    <name type="scientific">Microlunatus aurantiacus</name>
    <dbReference type="NCBI Taxonomy" id="446786"/>
    <lineage>
        <taxon>Bacteria</taxon>
        <taxon>Bacillati</taxon>
        <taxon>Actinomycetota</taxon>
        <taxon>Actinomycetes</taxon>
        <taxon>Propionibacteriales</taxon>
        <taxon>Propionibacteriaceae</taxon>
        <taxon>Microlunatus</taxon>
    </lineage>
</organism>
<dbReference type="Gene3D" id="1.50.10.10">
    <property type="match status" value="1"/>
</dbReference>
<dbReference type="PIRSF" id="PIRSF028846">
    <property type="entry name" value="UCP028846"/>
    <property type="match status" value="1"/>
</dbReference>
<dbReference type="InterPro" id="IPR012341">
    <property type="entry name" value="6hp_glycosidase-like_sf"/>
</dbReference>
<dbReference type="Proteomes" id="UP001500051">
    <property type="component" value="Unassembled WGS sequence"/>
</dbReference>
<evidence type="ECO:0000313" key="2">
    <source>
        <dbReference type="Proteomes" id="UP001500051"/>
    </source>
</evidence>
<dbReference type="SMART" id="SM01149">
    <property type="entry name" value="DUF1237"/>
    <property type="match status" value="1"/>
</dbReference>
<gene>
    <name evidence="1" type="ORF">GCM10022204_12530</name>
</gene>
<dbReference type="GO" id="GO:0016787">
    <property type="term" value="F:hydrolase activity"/>
    <property type="evidence" value="ECO:0007669"/>
    <property type="project" value="UniProtKB-KW"/>
</dbReference>
<evidence type="ECO:0000313" key="1">
    <source>
        <dbReference type="EMBL" id="GAA3697865.1"/>
    </source>
</evidence>
<dbReference type="SUPFAM" id="SSF48208">
    <property type="entry name" value="Six-hairpin glycosidases"/>
    <property type="match status" value="1"/>
</dbReference>
<dbReference type="InterPro" id="IPR008928">
    <property type="entry name" value="6-hairpin_glycosidase_sf"/>
</dbReference>
<keyword evidence="2" id="KW-1185">Reference proteome</keyword>
<dbReference type="PANTHER" id="PTHR31047">
    <property type="entry name" value="MEIOTICALLY UP-REGULATED GENE 157 PROTEIN"/>
    <property type="match status" value="1"/>
</dbReference>
<sequence length="433" mass="47311">MTTTRPDAAVLLPPEVLELWRARVAAVTGDGPARLFADAMTRTLARTLHVLDDDTVFVITGDIPAMWLRDSATQMLPYLRIAGDSPDGPLADVLVGIVRRQLAYLRHDPYANAFNIEANGRCHEPRDLSDDPWLWERKYEIDSLCFPFLLAHQVWAATGRSDHLDATFLAAARAAVATLDRETAHEERSDYRFVRPDTVAIDTLTRDGRGTPVGPTGMTWAGFRPSDDACTYGYHVPGNLMAVHCLRLLAELVPAAGDDPGLVTDAASLADRLAAGIAAYGLVQHGRHGEIWAYEVDGLGHQLLMDDANMPGLLSLPLVAGIAVDDPRYRRTRAFVLSEDNQYFYSGRVAAGVGSPHTPERYVWPIALAVEGLTSESPERALELLQLIATTTAGTGHVHEGFDVDDDNAFTRPWFSWADSMFCALALSLVPAT</sequence>
<dbReference type="PANTHER" id="PTHR31047:SF0">
    <property type="entry name" value="MEIOTICALLY UP-REGULATED GENE 157 PROTEIN"/>
    <property type="match status" value="1"/>
</dbReference>
<keyword evidence="1" id="KW-0378">Hydrolase</keyword>
<accession>A0ABP7D3M8</accession>
<dbReference type="Pfam" id="PF06824">
    <property type="entry name" value="Glyco_hydro_125"/>
    <property type="match status" value="1"/>
</dbReference>
<dbReference type="EMBL" id="BAAAYX010000003">
    <property type="protein sequence ID" value="GAA3697865.1"/>
    <property type="molecule type" value="Genomic_DNA"/>
</dbReference>
<comment type="caution">
    <text evidence="1">The sequence shown here is derived from an EMBL/GenBank/DDBJ whole genome shotgun (WGS) entry which is preliminary data.</text>
</comment>
<reference evidence="2" key="1">
    <citation type="journal article" date="2019" name="Int. J. Syst. Evol. Microbiol.">
        <title>The Global Catalogue of Microorganisms (GCM) 10K type strain sequencing project: providing services to taxonomists for standard genome sequencing and annotation.</title>
        <authorList>
            <consortium name="The Broad Institute Genomics Platform"/>
            <consortium name="The Broad Institute Genome Sequencing Center for Infectious Disease"/>
            <person name="Wu L."/>
            <person name="Ma J."/>
        </authorList>
    </citation>
    <scope>NUCLEOTIDE SEQUENCE [LARGE SCALE GENOMIC DNA]</scope>
    <source>
        <strain evidence="2">JCM 16548</strain>
    </source>
</reference>
<protein>
    <submittedName>
        <fullName evidence="1">Glycoside hydrolase family 125 protein</fullName>
    </submittedName>
</protein>
<proteinExistence type="predicted"/>
<dbReference type="RefSeq" id="WP_344811446.1">
    <property type="nucleotide sequence ID" value="NZ_BAAAYX010000003.1"/>
</dbReference>